<dbReference type="InterPro" id="IPR003284">
    <property type="entry name" value="Sal_SpvB"/>
</dbReference>
<dbReference type="InterPro" id="IPR022045">
    <property type="entry name" value="TcdB_toxin_mid/N"/>
</dbReference>
<dbReference type="InterPro" id="IPR056823">
    <property type="entry name" value="TEN-like_YD-shell"/>
</dbReference>
<evidence type="ECO:0000256" key="3">
    <source>
        <dbReference type="ARBA" id="ARBA00022737"/>
    </source>
</evidence>
<reference evidence="9" key="1">
    <citation type="submission" date="2022-12" db="EMBL/GenBank/DDBJ databases">
        <title>Reference genome sequencing for broad-spectrum identification of bacterial and archaeal isolates by mass spectrometry.</title>
        <authorList>
            <person name="Sekiguchi Y."/>
            <person name="Tourlousse D.M."/>
        </authorList>
    </citation>
    <scope>NUCLEOTIDE SEQUENCE</scope>
    <source>
        <strain evidence="9">14</strain>
    </source>
</reference>
<feature type="signal peptide" evidence="6">
    <location>
        <begin position="1"/>
        <end position="27"/>
    </location>
</feature>
<evidence type="ECO:0000256" key="4">
    <source>
        <dbReference type="ARBA" id="ARBA00023026"/>
    </source>
</evidence>
<feature type="domain" description="Insecticide toxin TcdB middle/N-terminal" evidence="7">
    <location>
        <begin position="1536"/>
        <end position="1655"/>
    </location>
</feature>
<dbReference type="RefSeq" id="WP_281885659.1">
    <property type="nucleotide sequence ID" value="NZ_BSDP01000001.1"/>
</dbReference>
<evidence type="ECO:0000259" key="7">
    <source>
        <dbReference type="Pfam" id="PF12256"/>
    </source>
</evidence>
<evidence type="ECO:0000256" key="2">
    <source>
        <dbReference type="ARBA" id="ARBA00022525"/>
    </source>
</evidence>
<feature type="domain" description="Teneurin-like YD-shell" evidence="8">
    <location>
        <begin position="2500"/>
        <end position="2800"/>
    </location>
</feature>
<evidence type="ECO:0000256" key="1">
    <source>
        <dbReference type="ARBA" id="ARBA00004613"/>
    </source>
</evidence>
<evidence type="ECO:0000256" key="6">
    <source>
        <dbReference type="SAM" id="SignalP"/>
    </source>
</evidence>
<dbReference type="Pfam" id="PF05593">
    <property type="entry name" value="RHS_repeat"/>
    <property type="match status" value="3"/>
</dbReference>
<dbReference type="EMBL" id="BSDP01000001">
    <property type="protein sequence ID" value="GLI28356.1"/>
    <property type="molecule type" value="Genomic_DNA"/>
</dbReference>
<gene>
    <name evidence="9" type="ORF">ARHIZOSPH14_25980</name>
</gene>
<keyword evidence="6" id="KW-0732">Signal</keyword>
<feature type="compositionally biased region" description="Gly residues" evidence="5">
    <location>
        <begin position="2956"/>
        <end position="2975"/>
    </location>
</feature>
<feature type="region of interest" description="Disordered" evidence="5">
    <location>
        <begin position="2896"/>
        <end position="2995"/>
    </location>
</feature>
<dbReference type="Pfam" id="PF25023">
    <property type="entry name" value="TEN_YD-shell"/>
    <property type="match status" value="1"/>
</dbReference>
<accession>A0A9W6CYI3</accession>
<keyword evidence="2" id="KW-0964">Secreted</keyword>
<evidence type="ECO:0000313" key="10">
    <source>
        <dbReference type="Proteomes" id="UP001144396"/>
    </source>
</evidence>
<feature type="compositionally biased region" description="Polar residues" evidence="5">
    <location>
        <begin position="2927"/>
        <end position="2940"/>
    </location>
</feature>
<dbReference type="NCBIfam" id="TIGR01643">
    <property type="entry name" value="YD_repeat_2x"/>
    <property type="match status" value="2"/>
</dbReference>
<dbReference type="Pfam" id="PF12256">
    <property type="entry name" value="TcdB_toxin_midN"/>
    <property type="match status" value="1"/>
</dbReference>
<dbReference type="GO" id="GO:0005576">
    <property type="term" value="C:extracellular region"/>
    <property type="evidence" value="ECO:0007669"/>
    <property type="project" value="UniProtKB-SubCell"/>
</dbReference>
<evidence type="ECO:0000313" key="9">
    <source>
        <dbReference type="EMBL" id="GLI28356.1"/>
    </source>
</evidence>
<dbReference type="PANTHER" id="PTHR32305:SF17">
    <property type="entry name" value="TRNA NUCLEASE WAPA"/>
    <property type="match status" value="1"/>
</dbReference>
<feature type="region of interest" description="Disordered" evidence="5">
    <location>
        <begin position="2825"/>
        <end position="2860"/>
    </location>
</feature>
<keyword evidence="10" id="KW-1185">Reference proteome</keyword>
<dbReference type="InterPro" id="IPR050708">
    <property type="entry name" value="T6SS_VgrG/RHS"/>
</dbReference>
<feature type="chain" id="PRO_5040972019" description="Insecticide toxin TcdB middle/N-terminal domain-containing protein" evidence="6">
    <location>
        <begin position="28"/>
        <end position="2995"/>
    </location>
</feature>
<dbReference type="GO" id="GO:0005737">
    <property type="term" value="C:cytoplasm"/>
    <property type="evidence" value="ECO:0007669"/>
    <property type="project" value="InterPro"/>
</dbReference>
<dbReference type="Pfam" id="PF03534">
    <property type="entry name" value="SpvB"/>
    <property type="match status" value="1"/>
</dbReference>
<dbReference type="Gene3D" id="2.180.10.10">
    <property type="entry name" value="RHS repeat-associated core"/>
    <property type="match status" value="1"/>
</dbReference>
<keyword evidence="3" id="KW-0677">Repeat</keyword>
<feature type="region of interest" description="Disordered" evidence="5">
    <location>
        <begin position="1276"/>
        <end position="1297"/>
    </location>
</feature>
<dbReference type="NCBIfam" id="TIGR03696">
    <property type="entry name" value="Rhs_assc_core"/>
    <property type="match status" value="1"/>
</dbReference>
<name>A0A9W6CYI3_9MICO</name>
<evidence type="ECO:0000256" key="5">
    <source>
        <dbReference type="SAM" id="MobiDB-lite"/>
    </source>
</evidence>
<sequence>MPNRLSLPAKAVAITTVLALATTGAIAATGGFEGGGLGPGEPLARESILTPDELGDGAFDGLQYADATEGLVVVEAPEASSDGGAHLSYPLPIPAGRGITPELSLDYDSSGGNGWVGTGWDLSVGEVTVDTTFGAPYFDANHESESYTLDGDALVPNALGDEWEERVPGDREDFVRQVETEYEQIIRHEVGDGGPKNYYWEVRQADGGIRWYGGFPDAGGPYGDDSSEGTIDRDAIVTDAAGNQVRWLLSAERDIGYSIIRYHYETHDYQRSDTTWVSGCNGDSLCAQHTYLDRIDYTIAAEASGQLSDPAYQVHFILESELDPAPATRGDPVLDGTGRYLDLVADRLGRIEVRHGDLTVNPDGSRTRAFENAADPDDVAARYDLSYQSASETPFGKSLLASVTQGAHDPDVAATHEFTYFDEVGNGSDGYTGFDSAETWSTGEDMGDRSFLDENVSAGALGGSENNSGEGHAYIGFNPVIPQKVGSFGGSIQLGGGTTTGVEEWIDLNGDGLPDKVFRSGGTIAGTISYRLNQGGPDGSTTFSGAVALPTLTSLSIEDEFNMQFAVEAHLGVTASFGLGTSIAWGDTYFTDVNADGLPDLVTGGNVLFNRLINGVPTFVEQSTGTPVPIATGASPDVESEQVDELRELLADQSPLVDTVRRWIPPFTGTVEVDAPVTLDPAADSPDGVRVAIEYDGTELDTAILEAIGDDAFTTPFEVEVEQGHPLYFRVGSINDGANDEVTWSPVVTYVELDGDEVVDAGQAPSGSSAVEVPLDANGLSQTVYDANADFTLSGRPGTSVVMPYDGTVRFTGELEKHAVTSDDLRLVLEHNGVAVTGSNITIDADFIGSVPISLDFDVAQPVAPTTDHPNGTTDTVRAYLAVDSPIDLNAITWTPELFYIAATDGNGDALEVTDSNGEYFRSVDLAPEIEQYPIHSSTGPVEPWESDTGDTLDAVVSFSGAAVPRDENDDRRYPTAVLTVKTADGVVAQESFTLISTDETGGYENTLDLNLDLDDGTDYWFEVTTRDVEFARDYGTMTVELTDADDTEVDATFYGADLQGIFPLAYRGWGLAGYTANGDLATQPIDDEAFVIDADELAAQTEPSGFEDVPEEGPDPDPSFAFLAISEPPALDPALAAIAGAPLAGNQWRGNRDNLAGGPERMRSSRLASDNVDLGAEGGSGRGVTRLSTVWPSLAVGFGFGPLGGSVGVGTSQGVVDYEDLNGDGYPDVLVPQGVQYTTQRGALGTDVTDVGLRYVNQDFTVNAQGGLDAGLVNVSPNSKGRTNATSGNASGKGGTAAEDAGLGAGFGIAIGGGVDGSWTNPNDSGLGGSSYSSADLSGTVADQADIAAGAGGGAAGQQELADVNGDGLPDRVTTNDEGVWVQYNLGYGFSEQTQLATGGFGTQESIGGSASAGFATPWGEFSGGASFSWNYDMVRYAWIDVNGDGILDRLHKASNAAEPTVTFGTGSGLYGSPVTYGAFAKSAGVGAANVDASPHIGYDRAQGIGGGFDFTVYAGPLCLVACYLVINPGASYQNSVSFTEVTLDDINGDGYIDSLSTTDDDEVSARLNLHGKTNLLQTVANPLGGSIDLDYERDGNTYAHPDSIWTMSKVSVNDGRPGDGVDVLTSTFEYDGLAFDRLFRQSLGYSGVIEHEMDAAGTTAVRDTTRTFLNDNIFTAGLETSTELSDASTGDVIRGAYLDWEFREIVGYDETVDPREEVDTYDTTLLPDVTQPAALGTAIAPLAVSTTERWYDGSGAVGQETRSDFSYDGLGNILVEFDHGEIEDPNDDLETTIVFSDCEISSGMDPQCPPAFGTTGAPEHPSPYWSETRCPTWVSMPAVVTVTNGAGEVYRHSDGSPALCDNAGVTHLEELVDGDTIAVTDLAYDEWGSYNRIVYPEGEDGVRYAVEYVYDADRHSDIAQVTEYDLDETAADVASCSTTDPVSSVDAFLDYEDCTVPEPVRTGLTSTAMFDGDSGRIASRTDANGNTTSYEYDSLSRIWKISNELQDDVVEFLYNPTASAYGYAIAKHHDQFNADTIDTISFVDGLGRVTEEKRDARVVDATGAAVDGRIVTGATNFDELGRAIEQYRPVFDTVAQTAYEYTTSAPDTVTTTEYTLTDLETKVTEPGGRVTTTAYDFADVGGVQVFSAATTDPRDRVRTTFSDVRGNVRAFDDEPTGVTGQHTEYEYDGIGQLLRWVDPAGEETVHEYDQLGNRLSTETPDGGLVEFWYDAEGKLVRDQSATLREEGYFTDYSYELRRLVGIDYPEDTPDVTYTYGAAGAPGNGAGRVVQVEDGSQITSFEYDALGAVIRESAEVKLHNWEPDLDDASKFTWVTEWTYDALGRLASMVYPDGERLAYDYDSGGLITTIIGEEDGQKRVPLIDAAGNVVIDEYGNVVYTDVPHTWEYPYVDDRRYDEFLRPAAVDLGNGVTTQWTYDYEKLWLTGIHSDSPNRDLKDNPAEYSEIQDLRYTYDDVGNPRTYTNDVPEAVSNLFGGVVTAAYDYDEFDRLIGAAAKYETLPKDRTYQFQLSYDDQGNVLSKSQVDKVGKKVQAKTSYSFDRTYATDDPHQAETAGEEMYHYDADGELTHITTETKRGKIELVREMEWDWAGHMVHLDDASNDTDYTYDDQGQLAIERGPSGETAFINPWVSVRNGTDLYKHIWLDDERIGTQRDNEGSGNNDPAATGGYEETQRYFLHTDLQGSTNVVTGYTGDTFQHQEYFPTGEVWVAEHSTQFRTPYQFAGGYTDEQRAIISLGERWYDQRREMFTTVDPVLVDDPMVVVGSPELRATYAYAGSNPISNVDPSGNLFFTIASANDVVAKAKAGKSSTSATPANTPTATPPATTTGNQPAAKAKKTRAERLQAFAEKWDAKPLFDIDRSDGTVKFAPLLTGPRIKLKESKQAPPSGQQTASTNTGTNTNTNSPSDATNSTGGPTVQNDSTSPTGSTSTSAPGKPGSGDGTGATGGTTDSGGAGNTNSLKKASIGGSRSGGDKT</sequence>
<feature type="region of interest" description="Disordered" evidence="5">
    <location>
        <begin position="1351"/>
        <end position="1373"/>
    </location>
</feature>
<keyword evidence="4" id="KW-0843">Virulence</keyword>
<dbReference type="InterPro" id="IPR022385">
    <property type="entry name" value="Rhs_assc_core"/>
</dbReference>
<dbReference type="InterPro" id="IPR006530">
    <property type="entry name" value="YD"/>
</dbReference>
<organism evidence="9 10">
    <name type="scientific">Agromyces rhizosphaerae</name>
    <dbReference type="NCBI Taxonomy" id="88374"/>
    <lineage>
        <taxon>Bacteria</taxon>
        <taxon>Bacillati</taxon>
        <taxon>Actinomycetota</taxon>
        <taxon>Actinomycetes</taxon>
        <taxon>Micrococcales</taxon>
        <taxon>Microbacteriaceae</taxon>
        <taxon>Agromyces</taxon>
    </lineage>
</organism>
<dbReference type="InterPro" id="IPR028994">
    <property type="entry name" value="Integrin_alpha_N"/>
</dbReference>
<protein>
    <recommendedName>
        <fullName evidence="11">Insecticide toxin TcdB middle/N-terminal domain-containing protein</fullName>
    </recommendedName>
</protein>
<evidence type="ECO:0000259" key="8">
    <source>
        <dbReference type="Pfam" id="PF25023"/>
    </source>
</evidence>
<feature type="compositionally biased region" description="Polar residues" evidence="5">
    <location>
        <begin position="1276"/>
        <end position="1291"/>
    </location>
</feature>
<feature type="compositionally biased region" description="Low complexity" evidence="5">
    <location>
        <begin position="2941"/>
        <end position="2955"/>
    </location>
</feature>
<evidence type="ECO:0008006" key="11">
    <source>
        <dbReference type="Google" id="ProtNLM"/>
    </source>
</evidence>
<feature type="compositionally biased region" description="Low complexity" evidence="5">
    <location>
        <begin position="2907"/>
        <end position="2926"/>
    </location>
</feature>
<dbReference type="PANTHER" id="PTHR32305">
    <property type="match status" value="1"/>
</dbReference>
<comment type="caution">
    <text evidence="9">The sequence shown here is derived from an EMBL/GenBank/DDBJ whole genome shotgun (WGS) entry which is preliminary data.</text>
</comment>
<proteinExistence type="predicted"/>
<dbReference type="Proteomes" id="UP001144396">
    <property type="component" value="Unassembled WGS sequence"/>
</dbReference>
<feature type="compositionally biased region" description="Low complexity" evidence="5">
    <location>
        <begin position="2825"/>
        <end position="2847"/>
    </location>
</feature>
<dbReference type="SUPFAM" id="SSF69318">
    <property type="entry name" value="Integrin alpha N-terminal domain"/>
    <property type="match status" value="1"/>
</dbReference>
<dbReference type="InterPro" id="IPR031325">
    <property type="entry name" value="RHS_repeat"/>
</dbReference>
<comment type="subcellular location">
    <subcellularLocation>
        <location evidence="1">Secreted</location>
    </subcellularLocation>
</comment>